<dbReference type="SUPFAM" id="SSF54106">
    <property type="entry name" value="LysM domain"/>
    <property type="match status" value="2"/>
</dbReference>
<comment type="similarity">
    <text evidence="1">Belongs to the peptidase C40 family.</text>
</comment>
<keyword evidence="2" id="KW-0645">Protease</keyword>
<evidence type="ECO:0000256" key="5">
    <source>
        <dbReference type="ARBA" id="ARBA00022801"/>
    </source>
</evidence>
<feature type="signal peptide" evidence="7">
    <location>
        <begin position="1"/>
        <end position="25"/>
    </location>
</feature>
<evidence type="ECO:0000256" key="7">
    <source>
        <dbReference type="SAM" id="SignalP"/>
    </source>
</evidence>
<dbReference type="InterPro" id="IPR018392">
    <property type="entry name" value="LysM"/>
</dbReference>
<dbReference type="Proteomes" id="UP000319671">
    <property type="component" value="Unassembled WGS sequence"/>
</dbReference>
<dbReference type="PROSITE" id="PS51935">
    <property type="entry name" value="NLPC_P60"/>
    <property type="match status" value="1"/>
</dbReference>
<organism evidence="10 11">
    <name type="scientific">Neobacillus bataviensis</name>
    <dbReference type="NCBI Taxonomy" id="220685"/>
    <lineage>
        <taxon>Bacteria</taxon>
        <taxon>Bacillati</taxon>
        <taxon>Bacillota</taxon>
        <taxon>Bacilli</taxon>
        <taxon>Bacillales</taxon>
        <taxon>Bacillaceae</taxon>
        <taxon>Neobacillus</taxon>
    </lineage>
</organism>
<comment type="caution">
    <text evidence="10">The sequence shown here is derived from an EMBL/GenBank/DDBJ whole genome shotgun (WGS) entry which is preliminary data.</text>
</comment>
<dbReference type="InterPro" id="IPR000064">
    <property type="entry name" value="NLP_P60_dom"/>
</dbReference>
<name>A0A561DP31_9BACI</name>
<proteinExistence type="inferred from homology"/>
<evidence type="ECO:0000313" key="11">
    <source>
        <dbReference type="Proteomes" id="UP000319671"/>
    </source>
</evidence>
<dbReference type="InterPro" id="IPR036779">
    <property type="entry name" value="LysM_dom_sf"/>
</dbReference>
<evidence type="ECO:0000259" key="9">
    <source>
        <dbReference type="PROSITE" id="PS51935"/>
    </source>
</evidence>
<dbReference type="Pfam" id="PF01476">
    <property type="entry name" value="LysM"/>
    <property type="match status" value="2"/>
</dbReference>
<protein>
    <submittedName>
        <fullName evidence="10">Peptidoglycan endopeptidase LytE</fullName>
    </submittedName>
</protein>
<dbReference type="GO" id="GO:0008234">
    <property type="term" value="F:cysteine-type peptidase activity"/>
    <property type="evidence" value="ECO:0007669"/>
    <property type="project" value="UniProtKB-KW"/>
</dbReference>
<feature type="chain" id="PRO_5022054129" evidence="7">
    <location>
        <begin position="26"/>
        <end position="268"/>
    </location>
</feature>
<dbReference type="SMART" id="SM00257">
    <property type="entry name" value="LysM"/>
    <property type="match status" value="2"/>
</dbReference>
<dbReference type="PANTHER" id="PTHR47360">
    <property type="entry name" value="MUREIN DD-ENDOPEPTIDASE MEPS/MUREIN LD-CARBOXYPEPTIDASE"/>
    <property type="match status" value="1"/>
</dbReference>
<keyword evidence="5" id="KW-0378">Hydrolase</keyword>
<keyword evidence="4" id="KW-0677">Repeat</keyword>
<feature type="domain" description="LysM" evidence="8">
    <location>
        <begin position="26"/>
        <end position="69"/>
    </location>
</feature>
<keyword evidence="6" id="KW-0788">Thiol protease</keyword>
<gene>
    <name evidence="10" type="ORF">FB550_103307</name>
</gene>
<evidence type="ECO:0000256" key="2">
    <source>
        <dbReference type="ARBA" id="ARBA00022670"/>
    </source>
</evidence>
<evidence type="ECO:0000256" key="1">
    <source>
        <dbReference type="ARBA" id="ARBA00007074"/>
    </source>
</evidence>
<dbReference type="AlphaFoldDB" id="A0A561DP31"/>
<sequence length="268" mass="29134">MKKKFIALFTATVFGTSLYSTTAMAATIKVKSGDTLSKYSKQYNIAVSEIKTANKLSSDRIYIGQNLYIPEKGKVVAKTSTSPSSVVYTVKSGDSLSLIAKKYGTTVTQLKSWNGLKSDLIRIGQKLKVTSGTVTSPVAPTPSSTKPAVSSINKAKLVQDAKTVVGSPYKWGGTNPSGFDCSGFIYYVVNKQKNVSRSTVAGYWNMMKPVSTLSVGDFVYYETYKKGPSHMGIYVGNGKFIHSGSQGVQISDMNISYWKSRYLGARQF</sequence>
<accession>A0A561DP31</accession>
<dbReference type="CDD" id="cd00118">
    <property type="entry name" value="LysM"/>
    <property type="match status" value="2"/>
</dbReference>
<evidence type="ECO:0000256" key="4">
    <source>
        <dbReference type="ARBA" id="ARBA00022737"/>
    </source>
</evidence>
<feature type="domain" description="NlpC/P60" evidence="9">
    <location>
        <begin position="151"/>
        <end position="268"/>
    </location>
</feature>
<dbReference type="Gene3D" id="3.90.1720.10">
    <property type="entry name" value="endopeptidase domain like (from Nostoc punctiforme)"/>
    <property type="match status" value="1"/>
</dbReference>
<keyword evidence="3 7" id="KW-0732">Signal</keyword>
<dbReference type="RefSeq" id="WP_144563702.1">
    <property type="nucleotide sequence ID" value="NZ_VIVN01000003.1"/>
</dbReference>
<dbReference type="InterPro" id="IPR052062">
    <property type="entry name" value="Murein_DD/LD_carboxypeptidase"/>
</dbReference>
<dbReference type="PANTHER" id="PTHR47360:SF1">
    <property type="entry name" value="ENDOPEPTIDASE NLPC-RELATED"/>
    <property type="match status" value="1"/>
</dbReference>
<evidence type="ECO:0000256" key="6">
    <source>
        <dbReference type="ARBA" id="ARBA00022807"/>
    </source>
</evidence>
<dbReference type="SUPFAM" id="SSF54001">
    <property type="entry name" value="Cysteine proteinases"/>
    <property type="match status" value="1"/>
</dbReference>
<evidence type="ECO:0000259" key="8">
    <source>
        <dbReference type="PROSITE" id="PS51782"/>
    </source>
</evidence>
<dbReference type="GO" id="GO:0006508">
    <property type="term" value="P:proteolysis"/>
    <property type="evidence" value="ECO:0007669"/>
    <property type="project" value="UniProtKB-KW"/>
</dbReference>
<dbReference type="InterPro" id="IPR038765">
    <property type="entry name" value="Papain-like_cys_pep_sf"/>
</dbReference>
<dbReference type="Pfam" id="PF00877">
    <property type="entry name" value="NLPC_P60"/>
    <property type="match status" value="1"/>
</dbReference>
<feature type="domain" description="LysM" evidence="8">
    <location>
        <begin position="86"/>
        <end position="129"/>
    </location>
</feature>
<evidence type="ECO:0000313" key="10">
    <source>
        <dbReference type="EMBL" id="TWE05131.1"/>
    </source>
</evidence>
<keyword evidence="11" id="KW-1185">Reference proteome</keyword>
<dbReference type="Gene3D" id="3.10.350.10">
    <property type="entry name" value="LysM domain"/>
    <property type="match status" value="2"/>
</dbReference>
<dbReference type="PROSITE" id="PS51782">
    <property type="entry name" value="LYSM"/>
    <property type="match status" value="2"/>
</dbReference>
<reference evidence="10 11" key="1">
    <citation type="submission" date="2019-06" db="EMBL/GenBank/DDBJ databases">
        <title>Sorghum-associated microbial communities from plants grown in Nebraska, USA.</title>
        <authorList>
            <person name="Schachtman D."/>
        </authorList>
    </citation>
    <scope>NUCLEOTIDE SEQUENCE [LARGE SCALE GENOMIC DNA]</scope>
    <source>
        <strain evidence="10 11">2482</strain>
    </source>
</reference>
<dbReference type="EMBL" id="VIVN01000003">
    <property type="protein sequence ID" value="TWE05131.1"/>
    <property type="molecule type" value="Genomic_DNA"/>
</dbReference>
<evidence type="ECO:0000256" key="3">
    <source>
        <dbReference type="ARBA" id="ARBA00022729"/>
    </source>
</evidence>